<evidence type="ECO:0000256" key="5">
    <source>
        <dbReference type="SAM" id="SignalP"/>
    </source>
</evidence>
<keyword evidence="2" id="KW-0964">Secreted</keyword>
<organism evidence="6 7">
    <name type="scientific">Fundulus heteroclitus</name>
    <name type="common">Killifish</name>
    <name type="synonym">Mummichog</name>
    <dbReference type="NCBI Taxonomy" id="8078"/>
    <lineage>
        <taxon>Eukaryota</taxon>
        <taxon>Metazoa</taxon>
        <taxon>Chordata</taxon>
        <taxon>Craniata</taxon>
        <taxon>Vertebrata</taxon>
        <taxon>Euteleostomi</taxon>
        <taxon>Actinopterygii</taxon>
        <taxon>Neopterygii</taxon>
        <taxon>Teleostei</taxon>
        <taxon>Neoteleostei</taxon>
        <taxon>Acanthomorphata</taxon>
        <taxon>Ovalentaria</taxon>
        <taxon>Atherinomorphae</taxon>
        <taxon>Cyprinodontiformes</taxon>
        <taxon>Fundulidae</taxon>
        <taxon>Fundulus</taxon>
    </lineage>
</organism>
<name>A0A3Q2PMG2_FUNHE</name>
<dbReference type="GO" id="GO:0005576">
    <property type="term" value="C:extracellular region"/>
    <property type="evidence" value="ECO:0007669"/>
    <property type="project" value="UniProtKB-SubCell"/>
</dbReference>
<evidence type="ECO:0000256" key="2">
    <source>
        <dbReference type="ARBA" id="ARBA00022525"/>
    </source>
</evidence>
<keyword evidence="4" id="KW-0325">Glycoprotein</keyword>
<evidence type="ECO:0000313" key="7">
    <source>
        <dbReference type="Proteomes" id="UP000265000"/>
    </source>
</evidence>
<dbReference type="Proteomes" id="UP000265000">
    <property type="component" value="Unplaced"/>
</dbReference>
<proteinExistence type="predicted"/>
<dbReference type="SUPFAM" id="SSF50814">
    <property type="entry name" value="Lipocalins"/>
    <property type="match status" value="1"/>
</dbReference>
<evidence type="ECO:0000256" key="1">
    <source>
        <dbReference type="ARBA" id="ARBA00004613"/>
    </source>
</evidence>
<dbReference type="AlphaFoldDB" id="A0A3Q2PMG2"/>
<dbReference type="CDD" id="cd19415">
    <property type="entry name" value="lipocalin_ApoM_AGP"/>
    <property type="match status" value="1"/>
</dbReference>
<reference evidence="6" key="1">
    <citation type="submission" date="2025-08" db="UniProtKB">
        <authorList>
            <consortium name="Ensembl"/>
        </authorList>
    </citation>
    <scope>IDENTIFICATION</scope>
</reference>
<dbReference type="Ensembl" id="ENSFHET00000022472.1">
    <property type="protein sequence ID" value="ENSFHEP00000014603.1"/>
    <property type="gene ID" value="ENSFHEG00000016190.1"/>
</dbReference>
<evidence type="ECO:0000313" key="6">
    <source>
        <dbReference type="Ensembl" id="ENSFHEP00000014603.1"/>
    </source>
</evidence>
<reference evidence="6" key="2">
    <citation type="submission" date="2025-09" db="UniProtKB">
        <authorList>
            <consortium name="Ensembl"/>
        </authorList>
    </citation>
    <scope>IDENTIFICATION</scope>
</reference>
<protein>
    <submittedName>
        <fullName evidence="6">Uncharacterized LOC105937794</fullName>
    </submittedName>
</protein>
<comment type="subcellular location">
    <subcellularLocation>
        <location evidence="1">Secreted</location>
    </subcellularLocation>
</comment>
<dbReference type="STRING" id="8078.ENSFHEP00000014603"/>
<feature type="chain" id="PRO_5018665704" evidence="5">
    <location>
        <begin position="20"/>
        <end position="214"/>
    </location>
</feature>
<dbReference type="GeneTree" id="ENSGT00400000024810"/>
<keyword evidence="7" id="KW-1185">Reference proteome</keyword>
<dbReference type="PANTHER" id="PTHR11967">
    <property type="entry name" value="ALPHA-1-ACID GLYCOPROTEIN"/>
    <property type="match status" value="1"/>
</dbReference>
<evidence type="ECO:0000256" key="3">
    <source>
        <dbReference type="ARBA" id="ARBA00022729"/>
    </source>
</evidence>
<dbReference type="PANTHER" id="PTHR11967:SF2">
    <property type="entry name" value="ALPHA-1-ACID GLYCOPROTEIN 1"/>
    <property type="match status" value="1"/>
</dbReference>
<sequence>MNLWLSALLFASLLLSSSAQTPEECQPLVSPVSLADPSVLYGRRHFLVGYTDQQFHKSILKITDSSWANVTASPAGNTQVFMDQSNRMNGTCMRYSYDGKIEGNTIKFSVFNGTSESYVLPSCDGCIVFMMNSTTKNAKNILRLMRLPHEDVPDQFSARSLYLLGRGQTLAESDMEHFKKQASCLGFSGEPDFIYNTEKSFCGEDEGIRLPHSA</sequence>
<accession>A0A3Q2PMG2</accession>
<dbReference type="InterPro" id="IPR012674">
    <property type="entry name" value="Calycin"/>
</dbReference>
<evidence type="ECO:0000256" key="4">
    <source>
        <dbReference type="ARBA" id="ARBA00023180"/>
    </source>
</evidence>
<keyword evidence="3 5" id="KW-0732">Signal</keyword>
<feature type="signal peptide" evidence="5">
    <location>
        <begin position="1"/>
        <end position="19"/>
    </location>
</feature>
<dbReference type="Gene3D" id="2.40.128.20">
    <property type="match status" value="1"/>
</dbReference>